<evidence type="ECO:0008006" key="3">
    <source>
        <dbReference type="Google" id="ProtNLM"/>
    </source>
</evidence>
<sequence>MDHALEGGRHAAGLPAMSVAGCLMVGIDTTTARRRTTDDEERVMMHDGWCPDCDLRTVVIDLDEQSGNAWADCTECGAGWVHRDELPEPASAQAAPSERQAA</sequence>
<evidence type="ECO:0000313" key="2">
    <source>
        <dbReference type="Proteomes" id="UP001236404"/>
    </source>
</evidence>
<proteinExistence type="predicted"/>
<reference evidence="1 2" key="1">
    <citation type="submission" date="2023-06" db="EMBL/GenBank/DDBJ databases">
        <authorList>
            <person name="Feng G."/>
            <person name="Li J."/>
            <person name="Zhu H."/>
        </authorList>
    </citation>
    <scope>NUCLEOTIDE SEQUENCE [LARGE SCALE GENOMIC DNA]</scope>
    <source>
        <strain evidence="1 2">RHCKG28</strain>
    </source>
</reference>
<organism evidence="1 2">
    <name type="scientific">Curtobacterium caseinilyticum</name>
    <dbReference type="NCBI Taxonomy" id="3055137"/>
    <lineage>
        <taxon>Bacteria</taxon>
        <taxon>Bacillati</taxon>
        <taxon>Actinomycetota</taxon>
        <taxon>Actinomycetes</taxon>
        <taxon>Micrococcales</taxon>
        <taxon>Microbacteriaceae</taxon>
        <taxon>Curtobacterium</taxon>
    </lineage>
</organism>
<comment type="caution">
    <text evidence="1">The sequence shown here is derived from an EMBL/GenBank/DDBJ whole genome shotgun (WGS) entry which is preliminary data.</text>
</comment>
<dbReference type="Proteomes" id="UP001236404">
    <property type="component" value="Unassembled WGS sequence"/>
</dbReference>
<dbReference type="RefSeq" id="WP_289471928.1">
    <property type="nucleotide sequence ID" value="NZ_JAUCMN010000001.1"/>
</dbReference>
<gene>
    <name evidence="1" type="ORF">QUG93_01980</name>
</gene>
<name>A0ABT7TLP3_9MICO</name>
<protein>
    <recommendedName>
        <fullName evidence="3">Transcription factor zinc-finger domain-containing protein</fullName>
    </recommendedName>
</protein>
<accession>A0ABT7TLP3</accession>
<evidence type="ECO:0000313" key="1">
    <source>
        <dbReference type="EMBL" id="MDM7890446.1"/>
    </source>
</evidence>
<keyword evidence="2" id="KW-1185">Reference proteome</keyword>
<dbReference type="EMBL" id="JAUCMN010000001">
    <property type="protein sequence ID" value="MDM7890446.1"/>
    <property type="molecule type" value="Genomic_DNA"/>
</dbReference>